<dbReference type="Proteomes" id="UP000481861">
    <property type="component" value="Unassembled WGS sequence"/>
</dbReference>
<protein>
    <submittedName>
        <fullName evidence="1">Uncharacterized protein</fullName>
    </submittedName>
</protein>
<evidence type="ECO:0000313" key="2">
    <source>
        <dbReference type="Proteomes" id="UP000481861"/>
    </source>
</evidence>
<evidence type="ECO:0000313" key="1">
    <source>
        <dbReference type="EMBL" id="KAF2866431.1"/>
    </source>
</evidence>
<proteinExistence type="predicted"/>
<organism evidence="1 2">
    <name type="scientific">Massariosphaeria phaeospora</name>
    <dbReference type="NCBI Taxonomy" id="100035"/>
    <lineage>
        <taxon>Eukaryota</taxon>
        <taxon>Fungi</taxon>
        <taxon>Dikarya</taxon>
        <taxon>Ascomycota</taxon>
        <taxon>Pezizomycotina</taxon>
        <taxon>Dothideomycetes</taxon>
        <taxon>Pleosporomycetidae</taxon>
        <taxon>Pleosporales</taxon>
        <taxon>Pleosporales incertae sedis</taxon>
        <taxon>Massariosphaeria</taxon>
    </lineage>
</organism>
<keyword evidence="2" id="KW-1185">Reference proteome</keyword>
<gene>
    <name evidence="1" type="ORF">BDV95DRAFT_584706</name>
</gene>
<sequence>MVEFEDDMRRRAQGLHSTHAPEDLPLWADVSTRPGRLGWQLAPGYLRVNTSDERWNRATQPEWGWRFGFNLASIQNGWGAPDFSPWSTSNSTAAPQPWPMPIGGPSFYPSSFPVFDPASAPIPVLSLQSMPMYARFQTLSRAQMEGTSSTIPVPDFAIDPALLAQSTNTAQSSSYASLTVDETTRNRGDGKVDQLDSRVAKRPVKLNFPNLPLR</sequence>
<reference evidence="1 2" key="1">
    <citation type="submission" date="2020-01" db="EMBL/GenBank/DDBJ databases">
        <authorList>
            <consortium name="DOE Joint Genome Institute"/>
            <person name="Haridas S."/>
            <person name="Albert R."/>
            <person name="Binder M."/>
            <person name="Bloem J."/>
            <person name="Labutti K."/>
            <person name="Salamov A."/>
            <person name="Andreopoulos B."/>
            <person name="Baker S.E."/>
            <person name="Barry K."/>
            <person name="Bills G."/>
            <person name="Bluhm B.H."/>
            <person name="Cannon C."/>
            <person name="Castanera R."/>
            <person name="Culley D.E."/>
            <person name="Daum C."/>
            <person name="Ezra D."/>
            <person name="Gonzalez J.B."/>
            <person name="Henrissat B."/>
            <person name="Kuo A."/>
            <person name="Liang C."/>
            <person name="Lipzen A."/>
            <person name="Lutzoni F."/>
            <person name="Magnuson J."/>
            <person name="Mondo S."/>
            <person name="Nolan M."/>
            <person name="Ohm R."/>
            <person name="Pangilinan J."/>
            <person name="Park H.-J.H."/>
            <person name="Ramirez L."/>
            <person name="Alfaro M."/>
            <person name="Sun H."/>
            <person name="Tritt A."/>
            <person name="Yoshinaga Y."/>
            <person name="Zwiers L.-H.L."/>
            <person name="Turgeon B.G."/>
            <person name="Goodwin S.B."/>
            <person name="Spatafora J.W."/>
            <person name="Crous P.W."/>
            <person name="Grigoriev I.V."/>
        </authorList>
    </citation>
    <scope>NUCLEOTIDE SEQUENCE [LARGE SCALE GENOMIC DNA]</scope>
    <source>
        <strain evidence="1 2">CBS 611.86</strain>
    </source>
</reference>
<dbReference type="EMBL" id="JAADJZ010000028">
    <property type="protein sequence ID" value="KAF2866431.1"/>
    <property type="molecule type" value="Genomic_DNA"/>
</dbReference>
<dbReference type="AlphaFoldDB" id="A0A7C8I2P0"/>
<name>A0A7C8I2P0_9PLEO</name>
<comment type="caution">
    <text evidence="1">The sequence shown here is derived from an EMBL/GenBank/DDBJ whole genome shotgun (WGS) entry which is preliminary data.</text>
</comment>
<accession>A0A7C8I2P0</accession>